<dbReference type="AlphaFoldDB" id="A0A7W9GDW0"/>
<dbReference type="PANTHER" id="PTHR34817:SF1">
    <property type="entry name" value="NUCLEOTIDYLTRANSFERASE"/>
    <property type="match status" value="1"/>
</dbReference>
<evidence type="ECO:0000313" key="2">
    <source>
        <dbReference type="EMBL" id="MBB5781906.1"/>
    </source>
</evidence>
<evidence type="ECO:0000313" key="3">
    <source>
        <dbReference type="Proteomes" id="UP000579153"/>
    </source>
</evidence>
<sequence length="252" mass="27652">MTNTPTNVLLAGVVGSTAYGLAGPDSDVDRLGVFASPTLAMVGLSRPKESIVQTNPDRSLHEAGKWCSLALGGNPTVMELVWLPDDLYETRTPLGDRLIAIRTAFLSGPRVRNAYLGYATQQFKRLDQRGDGSFSADTRKRTSKHARHLARLLHQGRELYETGHLPIRLPDPEAIRAFGERVAAGSLEEAQALLAATEEVFDTVRTPLPDRPDEATVEAWLREVRIAHWDPPTSPPVVRDQPFSSGTRYSSS</sequence>
<feature type="region of interest" description="Disordered" evidence="1">
    <location>
        <begin position="231"/>
        <end position="252"/>
    </location>
</feature>
<protein>
    <recommendedName>
        <fullName evidence="4">Nucleotidyltransferase</fullName>
    </recommendedName>
</protein>
<accession>A0A7W9GDW0</accession>
<proteinExistence type="predicted"/>
<evidence type="ECO:0000256" key="1">
    <source>
        <dbReference type="SAM" id="MobiDB-lite"/>
    </source>
</evidence>
<reference evidence="2 3" key="1">
    <citation type="submission" date="2020-08" db="EMBL/GenBank/DDBJ databases">
        <title>Sequencing the genomes of 1000 actinobacteria strains.</title>
        <authorList>
            <person name="Klenk H.-P."/>
        </authorList>
    </citation>
    <scope>NUCLEOTIDE SEQUENCE [LARGE SCALE GENOMIC DNA]</scope>
    <source>
        <strain evidence="2 3">DSM 45507</strain>
    </source>
</reference>
<name>A0A7W9GDW0_9ACTN</name>
<gene>
    <name evidence="2" type="ORF">HD596_008662</name>
</gene>
<feature type="compositionally biased region" description="Polar residues" evidence="1">
    <location>
        <begin position="242"/>
        <end position="252"/>
    </location>
</feature>
<dbReference type="InterPro" id="IPR018775">
    <property type="entry name" value="RlaP"/>
</dbReference>
<dbReference type="RefSeq" id="WP_185075118.1">
    <property type="nucleotide sequence ID" value="NZ_JACHMB010000001.1"/>
</dbReference>
<dbReference type="EMBL" id="JACHMB010000001">
    <property type="protein sequence ID" value="MBB5781906.1"/>
    <property type="molecule type" value="Genomic_DNA"/>
</dbReference>
<dbReference type="Pfam" id="PF10127">
    <property type="entry name" value="RlaP"/>
    <property type="match status" value="1"/>
</dbReference>
<dbReference type="PANTHER" id="PTHR34817">
    <property type="entry name" value="NUCLEOTIDYLTRANSFERASE"/>
    <property type="match status" value="1"/>
</dbReference>
<comment type="caution">
    <text evidence="2">The sequence shown here is derived from an EMBL/GenBank/DDBJ whole genome shotgun (WGS) entry which is preliminary data.</text>
</comment>
<evidence type="ECO:0008006" key="4">
    <source>
        <dbReference type="Google" id="ProtNLM"/>
    </source>
</evidence>
<organism evidence="2 3">
    <name type="scientific">Nonomuraea jabiensis</name>
    <dbReference type="NCBI Taxonomy" id="882448"/>
    <lineage>
        <taxon>Bacteria</taxon>
        <taxon>Bacillati</taxon>
        <taxon>Actinomycetota</taxon>
        <taxon>Actinomycetes</taxon>
        <taxon>Streptosporangiales</taxon>
        <taxon>Streptosporangiaceae</taxon>
        <taxon>Nonomuraea</taxon>
    </lineage>
</organism>
<keyword evidence="3" id="KW-1185">Reference proteome</keyword>
<dbReference type="Proteomes" id="UP000579153">
    <property type="component" value="Unassembled WGS sequence"/>
</dbReference>